<dbReference type="EMBL" id="CP095873">
    <property type="protein sequence ID" value="UPL19903.1"/>
    <property type="molecule type" value="Genomic_DNA"/>
</dbReference>
<gene>
    <name evidence="1" type="ORF">MXF72_10730</name>
</gene>
<protein>
    <submittedName>
        <fullName evidence="1">LuxR family transcriptional regulator</fullName>
    </submittedName>
</protein>
<organism evidence="1 2">
    <name type="scientific">Alcaligenes faecalis</name>
    <dbReference type="NCBI Taxonomy" id="511"/>
    <lineage>
        <taxon>Bacteria</taxon>
        <taxon>Pseudomonadati</taxon>
        <taxon>Pseudomonadota</taxon>
        <taxon>Betaproteobacteria</taxon>
        <taxon>Burkholderiales</taxon>
        <taxon>Alcaligenaceae</taxon>
        <taxon>Alcaligenes</taxon>
    </lineage>
</organism>
<reference evidence="1" key="1">
    <citation type="submission" date="2022-04" db="EMBL/GenBank/DDBJ databases">
        <title>Genomic mining of Alcaligenes faecalis D334 producing ectoin and derivatives.</title>
        <authorList>
            <person name="Doan V.T."/>
            <person name="Quach N.T."/>
            <person name="Vu T.-H.-N."/>
            <person name="Phi Q.-T."/>
        </authorList>
    </citation>
    <scope>NUCLEOTIDE SEQUENCE</scope>
    <source>
        <strain evidence="1">D334</strain>
    </source>
</reference>
<accession>A0AAE9H770</accession>
<dbReference type="GO" id="GO:0006355">
    <property type="term" value="P:regulation of DNA-templated transcription"/>
    <property type="evidence" value="ECO:0007669"/>
    <property type="project" value="InterPro"/>
</dbReference>
<dbReference type="GO" id="GO:0003677">
    <property type="term" value="F:DNA binding"/>
    <property type="evidence" value="ECO:0007669"/>
    <property type="project" value="InterPro"/>
</dbReference>
<dbReference type="InterPro" id="IPR036388">
    <property type="entry name" value="WH-like_DNA-bd_sf"/>
</dbReference>
<dbReference type="InterPro" id="IPR016032">
    <property type="entry name" value="Sig_transdc_resp-reg_C-effctor"/>
</dbReference>
<dbReference type="AlphaFoldDB" id="A0AAE9H770"/>
<dbReference type="Gene3D" id="1.10.10.10">
    <property type="entry name" value="Winged helix-like DNA-binding domain superfamily/Winged helix DNA-binding domain"/>
    <property type="match status" value="1"/>
</dbReference>
<name>A0AAE9H770_ALCFA</name>
<evidence type="ECO:0000313" key="2">
    <source>
        <dbReference type="Proteomes" id="UP000830925"/>
    </source>
</evidence>
<dbReference type="SUPFAM" id="SSF46894">
    <property type="entry name" value="C-terminal effector domain of the bipartite response regulators"/>
    <property type="match status" value="1"/>
</dbReference>
<proteinExistence type="predicted"/>
<evidence type="ECO:0000313" key="1">
    <source>
        <dbReference type="EMBL" id="UPL19903.1"/>
    </source>
</evidence>
<dbReference type="RefSeq" id="WP_247965556.1">
    <property type="nucleotide sequence ID" value="NZ_CP095873.1"/>
</dbReference>
<dbReference type="Proteomes" id="UP000830925">
    <property type="component" value="Chromosome"/>
</dbReference>
<sequence>MHHIPKIAIWKNCDSFISKEILRFESLWHPYSTSSRRYPLIGLVEKIIDPALKKYLDRIPKKYSHFTYPKGFSSRIRAVGFDEMVLLQRHLLRHFVLTEDTRSTTDLQFIGSIESLISLIWDCACKRSQRSTIISGTKLNQNRRIGFCMFCGELSELAALVEKTNSSQINDFDFDAHKKLELSHTYCTAHRPKCTNGHWNPNYKKSKRTLAQFELELRRIIKQCANRSKPDIAATGSPLVDRYFFQYFSIHQTLEPANKAELRNLARLMVDSKFSDRKKQMLALQISGCSQSEIARKLGISRQAVSKAIESIPTSLQLAY</sequence>